<dbReference type="PANTHER" id="PTHR34883:SF8">
    <property type="entry name" value="EXTRACELLULAR SERINE-RICH PROTEIN (AFU_ORTHOLOGUE AFUA_6G00670)"/>
    <property type="match status" value="1"/>
</dbReference>
<comment type="caution">
    <text evidence="3">The sequence shown here is derived from an EMBL/GenBank/DDBJ whole genome shotgun (WGS) entry which is preliminary data.</text>
</comment>
<keyword evidence="2" id="KW-1133">Transmembrane helix</keyword>
<dbReference type="InterPro" id="IPR008972">
    <property type="entry name" value="Cupredoxin"/>
</dbReference>
<feature type="region of interest" description="Disordered" evidence="1">
    <location>
        <begin position="309"/>
        <end position="336"/>
    </location>
</feature>
<feature type="transmembrane region" description="Helical" evidence="2">
    <location>
        <begin position="182"/>
        <end position="205"/>
    </location>
</feature>
<evidence type="ECO:0000256" key="1">
    <source>
        <dbReference type="SAM" id="MobiDB-lite"/>
    </source>
</evidence>
<dbReference type="PANTHER" id="PTHR34883">
    <property type="entry name" value="SERINE-RICH PROTEIN, PUTATIVE-RELATED-RELATED"/>
    <property type="match status" value="1"/>
</dbReference>
<proteinExistence type="predicted"/>
<feature type="compositionally biased region" description="Low complexity" evidence="1">
    <location>
        <begin position="154"/>
        <end position="167"/>
    </location>
</feature>
<feature type="region of interest" description="Disordered" evidence="1">
    <location>
        <begin position="138"/>
        <end position="167"/>
    </location>
</feature>
<reference evidence="3 4" key="1">
    <citation type="submission" date="2019-10" db="EMBL/GenBank/DDBJ databases">
        <authorList>
            <person name="Palmer J.M."/>
        </authorList>
    </citation>
    <scope>NUCLEOTIDE SEQUENCE [LARGE SCALE GENOMIC DNA]</scope>
    <source>
        <strain evidence="3 4">TWF696</strain>
    </source>
</reference>
<keyword evidence="2" id="KW-0812">Transmembrane</keyword>
<dbReference type="InterPro" id="IPR052953">
    <property type="entry name" value="Ser-rich/MCO-related"/>
</dbReference>
<sequence>MATNPAMTPPPASSVIFGRPEETPSGFATTMTHFVTVGKKADRFDPEIVVANAGDKIHKNGAIWSDWAFVPTIKLEDEMPSFTWTVRTADQLFVYCGAPGSCNRAGMVMMINPNGSVAFELYRQAALAAPYALTPGEPFPSDEDHSSVSEGVDPAATTATPSPPTTHTISAVPVPESKNLTAIAGIVIGGVGALALVALLSFLFLRHRRCRRSVPHLGPHQRDFQYFPPVDALGSPSSAGNPYFQGDKSANLQYTSELAPTSPMLQPRGLSIHNSNMREPATRETVIISVTEEEKATYLERLHALQTGINGSGGASPTSTTGAGVGQSTVQRPAGSQNIFGIPSVVRTQSINQQNVQGAQSHPMQHEYGAMHAQQSPEIHEMAASKFDEEKGGIDEELTVIDPGEGNGGERYGQVYPQ</sequence>
<accession>A0AAV9V894</accession>
<organism evidence="3 4">
    <name type="scientific">Orbilia brochopaga</name>
    <dbReference type="NCBI Taxonomy" id="3140254"/>
    <lineage>
        <taxon>Eukaryota</taxon>
        <taxon>Fungi</taxon>
        <taxon>Dikarya</taxon>
        <taxon>Ascomycota</taxon>
        <taxon>Pezizomycotina</taxon>
        <taxon>Orbiliomycetes</taxon>
        <taxon>Orbiliales</taxon>
        <taxon>Orbiliaceae</taxon>
        <taxon>Orbilia</taxon>
    </lineage>
</organism>
<dbReference type="EMBL" id="JAVHNQ010000002">
    <property type="protein sequence ID" value="KAK6355157.1"/>
    <property type="molecule type" value="Genomic_DNA"/>
</dbReference>
<protein>
    <recommendedName>
        <fullName evidence="5">Extracellular serine-rich protein</fullName>
    </recommendedName>
</protein>
<evidence type="ECO:0000313" key="3">
    <source>
        <dbReference type="EMBL" id="KAK6355157.1"/>
    </source>
</evidence>
<keyword evidence="2" id="KW-0472">Membrane</keyword>
<dbReference type="InterPro" id="IPR004913">
    <property type="entry name" value="Herpes_gJ"/>
</dbReference>
<evidence type="ECO:0000256" key="2">
    <source>
        <dbReference type="SAM" id="Phobius"/>
    </source>
</evidence>
<feature type="region of interest" description="Disordered" evidence="1">
    <location>
        <begin position="399"/>
        <end position="418"/>
    </location>
</feature>
<dbReference type="SUPFAM" id="SSF49503">
    <property type="entry name" value="Cupredoxins"/>
    <property type="match status" value="1"/>
</dbReference>
<evidence type="ECO:0000313" key="4">
    <source>
        <dbReference type="Proteomes" id="UP001375240"/>
    </source>
</evidence>
<dbReference type="Pfam" id="PF03229">
    <property type="entry name" value="Alpha_GJ"/>
    <property type="match status" value="1"/>
</dbReference>
<gene>
    <name evidence="3" type="ORF">TWF696_004277</name>
</gene>
<name>A0AAV9V894_9PEZI</name>
<dbReference type="CDD" id="cd12087">
    <property type="entry name" value="TM_EGFR-like"/>
    <property type="match status" value="1"/>
</dbReference>
<dbReference type="Proteomes" id="UP001375240">
    <property type="component" value="Unassembled WGS sequence"/>
</dbReference>
<evidence type="ECO:0008006" key="5">
    <source>
        <dbReference type="Google" id="ProtNLM"/>
    </source>
</evidence>
<dbReference type="AlphaFoldDB" id="A0AAV9V894"/>
<feature type="compositionally biased region" description="Polar residues" evidence="1">
    <location>
        <begin position="327"/>
        <end position="336"/>
    </location>
</feature>
<keyword evidence="4" id="KW-1185">Reference proteome</keyword>